<keyword evidence="2 4" id="KW-0863">Zinc-finger</keyword>
<evidence type="ECO:0000256" key="3">
    <source>
        <dbReference type="ARBA" id="ARBA00022833"/>
    </source>
</evidence>
<accession>A0A3D8R1J6</accession>
<organism evidence="8 9">
    <name type="scientific">Coleophoma cylindrospora</name>
    <dbReference type="NCBI Taxonomy" id="1849047"/>
    <lineage>
        <taxon>Eukaryota</taxon>
        <taxon>Fungi</taxon>
        <taxon>Dikarya</taxon>
        <taxon>Ascomycota</taxon>
        <taxon>Pezizomycotina</taxon>
        <taxon>Leotiomycetes</taxon>
        <taxon>Helotiales</taxon>
        <taxon>Dermateaceae</taxon>
        <taxon>Coleophoma</taxon>
    </lineage>
</organism>
<feature type="domain" description="SPX" evidence="7">
    <location>
        <begin position="1"/>
        <end position="343"/>
    </location>
</feature>
<feature type="domain" description="RING-type" evidence="6">
    <location>
        <begin position="397"/>
        <end position="436"/>
    </location>
</feature>
<dbReference type="GO" id="GO:0008270">
    <property type="term" value="F:zinc ion binding"/>
    <property type="evidence" value="ECO:0007669"/>
    <property type="project" value="UniProtKB-KW"/>
</dbReference>
<dbReference type="PANTHER" id="PTHR23327">
    <property type="entry name" value="RING FINGER PROTEIN 127"/>
    <property type="match status" value="1"/>
</dbReference>
<dbReference type="STRING" id="1849047.A0A3D8R1J6"/>
<dbReference type="PROSITE" id="PS50089">
    <property type="entry name" value="ZF_RING_2"/>
    <property type="match status" value="1"/>
</dbReference>
<keyword evidence="1" id="KW-0479">Metal-binding</keyword>
<comment type="caution">
    <text evidence="8">The sequence shown here is derived from an EMBL/GenBank/DDBJ whole genome shotgun (WGS) entry which is preliminary data.</text>
</comment>
<protein>
    <recommendedName>
        <fullName evidence="10">RING-14 protein</fullName>
    </recommendedName>
</protein>
<dbReference type="Proteomes" id="UP000256645">
    <property type="component" value="Unassembled WGS sequence"/>
</dbReference>
<dbReference type="SUPFAM" id="SSF57850">
    <property type="entry name" value="RING/U-box"/>
    <property type="match status" value="1"/>
</dbReference>
<dbReference type="Gene3D" id="3.30.40.10">
    <property type="entry name" value="Zinc/RING finger domain, C3HC4 (zinc finger)"/>
    <property type="match status" value="1"/>
</dbReference>
<evidence type="ECO:0000256" key="2">
    <source>
        <dbReference type="ARBA" id="ARBA00022771"/>
    </source>
</evidence>
<evidence type="ECO:0000313" key="9">
    <source>
        <dbReference type="Proteomes" id="UP000256645"/>
    </source>
</evidence>
<proteinExistence type="predicted"/>
<dbReference type="EMBL" id="PDLM01000010">
    <property type="protein sequence ID" value="RDW67909.1"/>
    <property type="molecule type" value="Genomic_DNA"/>
</dbReference>
<dbReference type="InterPro" id="IPR004331">
    <property type="entry name" value="SPX_dom"/>
</dbReference>
<gene>
    <name evidence="8" type="ORF">BP6252_09305</name>
</gene>
<feature type="compositionally biased region" description="Polar residues" evidence="5">
    <location>
        <begin position="71"/>
        <end position="80"/>
    </location>
</feature>
<name>A0A3D8R1J6_9HELO</name>
<sequence>MKFAHEFKEALAREGFPPHWLESAVPYGQLKKCIKKVECELRSIGLDSCTLAQLMPNESQLSAPTPLSAETAHSQPPSNSASSIAFQYNFDGTKSVFRPKLVLFIRSEDGLTVDAELSSATRQFLEALVSKQNEKASFPGVDEVSNYDSKSPEEGGNKSIDKTRPETNSSPTTLATIQRVEVPLTFDAEFFGLLQNDVTSFDSLQVKEHKVMTDAILDLSTKISCLTKPSKFGKSDLYRWRELFDIYVQAGIFFSTHELDHGRRTSTIALKQLQWFQNEVIKAGIVDAFKIPESRQALKCFVAINVALLRNLKFQEINQLAITKILKSRYCTTFLPIHRANQTLAEFDKRTRLGATKTFPKLIQSDSIMSESMAKAVCFQVSQDILKLVPQVDDYLCPICFSIAWRPIRLRCKHIFCIRCTIRMQTDKKLYCPLCRDKVIMEADQDNIDEDLASFLKKYFPKETRQKQIELETAAGIEQFGIYYKHPSESKCCVM</sequence>
<evidence type="ECO:0000313" key="8">
    <source>
        <dbReference type="EMBL" id="RDW67909.1"/>
    </source>
</evidence>
<evidence type="ECO:0000259" key="6">
    <source>
        <dbReference type="PROSITE" id="PS50089"/>
    </source>
</evidence>
<dbReference type="OrthoDB" id="5588846at2759"/>
<dbReference type="SMART" id="SM00184">
    <property type="entry name" value="RING"/>
    <property type="match status" value="1"/>
</dbReference>
<feature type="region of interest" description="Disordered" evidence="5">
    <location>
        <begin position="139"/>
        <end position="171"/>
    </location>
</feature>
<keyword evidence="9" id="KW-1185">Reference proteome</keyword>
<keyword evidence="3" id="KW-0862">Zinc</keyword>
<dbReference type="AlphaFoldDB" id="A0A3D8R1J6"/>
<dbReference type="PROSITE" id="PS51382">
    <property type="entry name" value="SPX"/>
    <property type="match status" value="1"/>
</dbReference>
<dbReference type="InterPro" id="IPR013083">
    <property type="entry name" value="Znf_RING/FYVE/PHD"/>
</dbReference>
<evidence type="ECO:0000256" key="5">
    <source>
        <dbReference type="SAM" id="MobiDB-lite"/>
    </source>
</evidence>
<dbReference type="InterPro" id="IPR001841">
    <property type="entry name" value="Znf_RING"/>
</dbReference>
<evidence type="ECO:0008006" key="10">
    <source>
        <dbReference type="Google" id="ProtNLM"/>
    </source>
</evidence>
<dbReference type="Pfam" id="PF03105">
    <property type="entry name" value="SPX"/>
    <property type="match status" value="1"/>
</dbReference>
<evidence type="ECO:0000259" key="7">
    <source>
        <dbReference type="PROSITE" id="PS51382"/>
    </source>
</evidence>
<dbReference type="InterPro" id="IPR018957">
    <property type="entry name" value="Znf_C3HC4_RING-type"/>
</dbReference>
<reference evidence="8 9" key="1">
    <citation type="journal article" date="2018" name="IMA Fungus">
        <title>IMA Genome-F 9: Draft genome sequence of Annulohypoxylon stygium, Aspergillus mulundensis, Berkeleyomyces basicola (syn. Thielaviopsis basicola), Ceratocystis smalleyi, two Cercospora beticola strains, Coleophoma cylindrospora, Fusarium fracticaudum, Phialophora cf. hyalina, and Morchella septimelata.</title>
        <authorList>
            <person name="Wingfield B.D."/>
            <person name="Bills G.F."/>
            <person name="Dong Y."/>
            <person name="Huang W."/>
            <person name="Nel W.J."/>
            <person name="Swalarsk-Parry B.S."/>
            <person name="Vaghefi N."/>
            <person name="Wilken P.M."/>
            <person name="An Z."/>
            <person name="de Beer Z.W."/>
            <person name="De Vos L."/>
            <person name="Chen L."/>
            <person name="Duong T.A."/>
            <person name="Gao Y."/>
            <person name="Hammerbacher A."/>
            <person name="Kikkert J.R."/>
            <person name="Li Y."/>
            <person name="Li H."/>
            <person name="Li K."/>
            <person name="Li Q."/>
            <person name="Liu X."/>
            <person name="Ma X."/>
            <person name="Naidoo K."/>
            <person name="Pethybridge S.J."/>
            <person name="Sun J."/>
            <person name="Steenkamp E.T."/>
            <person name="van der Nest M.A."/>
            <person name="van Wyk S."/>
            <person name="Wingfield M.J."/>
            <person name="Xiong C."/>
            <person name="Yue Q."/>
            <person name="Zhang X."/>
        </authorList>
    </citation>
    <scope>NUCLEOTIDE SEQUENCE [LARGE SCALE GENOMIC DNA]</scope>
    <source>
        <strain evidence="8 9">BP6252</strain>
    </source>
</reference>
<dbReference type="PANTHER" id="PTHR23327:SF51">
    <property type="entry name" value="TRANSCRIPTIONAL REGULATOR OF YEAST FORM ADHERENCE 3"/>
    <property type="match status" value="1"/>
</dbReference>
<dbReference type="Pfam" id="PF00097">
    <property type="entry name" value="zf-C3HC4"/>
    <property type="match status" value="1"/>
</dbReference>
<feature type="region of interest" description="Disordered" evidence="5">
    <location>
        <begin position="61"/>
        <end position="80"/>
    </location>
</feature>
<evidence type="ECO:0000256" key="4">
    <source>
        <dbReference type="PROSITE-ProRule" id="PRU00175"/>
    </source>
</evidence>
<evidence type="ECO:0000256" key="1">
    <source>
        <dbReference type="ARBA" id="ARBA00022723"/>
    </source>
</evidence>
<feature type="compositionally biased region" description="Basic and acidic residues" evidence="5">
    <location>
        <begin position="150"/>
        <end position="165"/>
    </location>
</feature>